<evidence type="ECO:0000313" key="2">
    <source>
        <dbReference type="EMBL" id="MDQ0534790.1"/>
    </source>
</evidence>
<proteinExistence type="predicted"/>
<accession>A0ABU0MMU1</accession>
<name>A0ABU0MMU1_9PROT</name>
<sequence>MRSRPSSTWAGALAALPLLIAAGAPALAVEPGKGFGDWQSECETPADGKPRCFVSQTRVVQDQQSGQPTRLLKVSVGYLAPDGKPVMVAILPLGIDLRAGAALRIDDGAPLVLALQQCLQEGCIANMALDDKALNALRKSKGAQILLRPYNGQQTVAIPVSTKGITDGLAALKPGSP</sequence>
<dbReference type="Pfam" id="PF06776">
    <property type="entry name" value="IalB"/>
    <property type="match status" value="1"/>
</dbReference>
<reference evidence="2 3" key="1">
    <citation type="submission" date="2023-07" db="EMBL/GenBank/DDBJ databases">
        <title>Genomic Encyclopedia of Type Strains, Phase IV (KMG-IV): sequencing the most valuable type-strain genomes for metagenomic binning, comparative biology and taxonomic classification.</title>
        <authorList>
            <person name="Goeker M."/>
        </authorList>
    </citation>
    <scope>NUCLEOTIDE SEQUENCE [LARGE SCALE GENOMIC DNA]</scope>
    <source>
        <strain evidence="2 3">DSM 19922</strain>
    </source>
</reference>
<comment type="caution">
    <text evidence="2">The sequence shown here is derived from an EMBL/GenBank/DDBJ whole genome shotgun (WGS) entry which is preliminary data.</text>
</comment>
<evidence type="ECO:0000256" key="1">
    <source>
        <dbReference type="SAM" id="SignalP"/>
    </source>
</evidence>
<dbReference type="Proteomes" id="UP001244552">
    <property type="component" value="Unassembled WGS sequence"/>
</dbReference>
<evidence type="ECO:0000313" key="3">
    <source>
        <dbReference type="Proteomes" id="UP001244552"/>
    </source>
</evidence>
<organism evidence="2 3">
    <name type="scientific">Azospirillum picis</name>
    <dbReference type="NCBI Taxonomy" id="488438"/>
    <lineage>
        <taxon>Bacteria</taxon>
        <taxon>Pseudomonadati</taxon>
        <taxon>Pseudomonadota</taxon>
        <taxon>Alphaproteobacteria</taxon>
        <taxon>Rhodospirillales</taxon>
        <taxon>Azospirillaceae</taxon>
        <taxon>Azospirillum</taxon>
    </lineage>
</organism>
<protein>
    <submittedName>
        <fullName evidence="2">Invasion protein IalB</fullName>
    </submittedName>
</protein>
<dbReference type="InterPro" id="IPR038696">
    <property type="entry name" value="IalB_sf"/>
</dbReference>
<keyword evidence="1" id="KW-0732">Signal</keyword>
<keyword evidence="3" id="KW-1185">Reference proteome</keyword>
<dbReference type="EMBL" id="JAUSVU010000014">
    <property type="protein sequence ID" value="MDQ0534790.1"/>
    <property type="molecule type" value="Genomic_DNA"/>
</dbReference>
<dbReference type="RefSeq" id="WP_209985030.1">
    <property type="nucleotide sequence ID" value="NZ_JAGINO010000015.1"/>
</dbReference>
<dbReference type="InterPro" id="IPR010642">
    <property type="entry name" value="Invasion_prot_B"/>
</dbReference>
<dbReference type="Gene3D" id="2.60.40.1880">
    <property type="entry name" value="Invasion associated locus B (IalB) protein"/>
    <property type="match status" value="1"/>
</dbReference>
<gene>
    <name evidence="2" type="ORF">QO018_003667</name>
</gene>
<feature type="signal peptide" evidence="1">
    <location>
        <begin position="1"/>
        <end position="28"/>
    </location>
</feature>
<feature type="chain" id="PRO_5047218298" evidence="1">
    <location>
        <begin position="29"/>
        <end position="177"/>
    </location>
</feature>